<keyword evidence="2" id="KW-1185">Reference proteome</keyword>
<sequence>MKGDKTWSRWIKQLCASKNQDILKHLLRLDKRTSVLLTFANIKPPPSSLLSGFPAFSMETEFYGGKDMKAMMMCSWRKPFSTFTPKPIFSKHEYDLPPWIPSLMLQKWGWNPHKSPLYSSSSESDFLPANMAPANTL</sequence>
<proteinExistence type="predicted"/>
<name>A0A8J2K2F7_9HEXA</name>
<organism evidence="1 2">
    <name type="scientific">Allacma fusca</name>
    <dbReference type="NCBI Taxonomy" id="39272"/>
    <lineage>
        <taxon>Eukaryota</taxon>
        <taxon>Metazoa</taxon>
        <taxon>Ecdysozoa</taxon>
        <taxon>Arthropoda</taxon>
        <taxon>Hexapoda</taxon>
        <taxon>Collembola</taxon>
        <taxon>Symphypleona</taxon>
        <taxon>Sminthuridae</taxon>
        <taxon>Allacma</taxon>
    </lineage>
</organism>
<evidence type="ECO:0000313" key="1">
    <source>
        <dbReference type="EMBL" id="CAG7729974.1"/>
    </source>
</evidence>
<gene>
    <name evidence="1" type="ORF">AFUS01_LOCUS18655</name>
</gene>
<dbReference type="AlphaFoldDB" id="A0A8J2K2F7"/>
<dbReference type="Proteomes" id="UP000708208">
    <property type="component" value="Unassembled WGS sequence"/>
</dbReference>
<comment type="caution">
    <text evidence="1">The sequence shown here is derived from an EMBL/GenBank/DDBJ whole genome shotgun (WGS) entry which is preliminary data.</text>
</comment>
<reference evidence="1" key="1">
    <citation type="submission" date="2021-06" db="EMBL/GenBank/DDBJ databases">
        <authorList>
            <person name="Hodson N. C."/>
            <person name="Mongue J. A."/>
            <person name="Jaron S. K."/>
        </authorList>
    </citation>
    <scope>NUCLEOTIDE SEQUENCE</scope>
</reference>
<accession>A0A8J2K2F7</accession>
<protein>
    <submittedName>
        <fullName evidence="1">Uncharacterized protein</fullName>
    </submittedName>
</protein>
<evidence type="ECO:0000313" key="2">
    <source>
        <dbReference type="Proteomes" id="UP000708208"/>
    </source>
</evidence>
<dbReference type="EMBL" id="CAJVCH010187131">
    <property type="protein sequence ID" value="CAG7729974.1"/>
    <property type="molecule type" value="Genomic_DNA"/>
</dbReference>